<evidence type="ECO:0000313" key="1">
    <source>
        <dbReference type="EMBL" id="KAI7993379.1"/>
    </source>
</evidence>
<organism evidence="1 2">
    <name type="scientific">Camellia lanceoleosa</name>
    <dbReference type="NCBI Taxonomy" id="1840588"/>
    <lineage>
        <taxon>Eukaryota</taxon>
        <taxon>Viridiplantae</taxon>
        <taxon>Streptophyta</taxon>
        <taxon>Embryophyta</taxon>
        <taxon>Tracheophyta</taxon>
        <taxon>Spermatophyta</taxon>
        <taxon>Magnoliopsida</taxon>
        <taxon>eudicotyledons</taxon>
        <taxon>Gunneridae</taxon>
        <taxon>Pentapetalae</taxon>
        <taxon>asterids</taxon>
        <taxon>Ericales</taxon>
        <taxon>Theaceae</taxon>
        <taxon>Camellia</taxon>
    </lineage>
</organism>
<dbReference type="EMBL" id="CM045769">
    <property type="protein sequence ID" value="KAI7993379.1"/>
    <property type="molecule type" value="Genomic_DNA"/>
</dbReference>
<gene>
    <name evidence="1" type="ORF">LOK49_LG11G01355</name>
</gene>
<protein>
    <submittedName>
        <fullName evidence="1">Uncharacterized protein</fullName>
    </submittedName>
</protein>
<comment type="caution">
    <text evidence="1">The sequence shown here is derived from an EMBL/GenBank/DDBJ whole genome shotgun (WGS) entry which is preliminary data.</text>
</comment>
<sequence length="123" mass="13448">MGFIIIGIGSIIDTGLNGAILQIISHGFIGAALFFLAGTSYDRIRLVYLDEMGGIAIPMPKIFTMFSSFSMASLALSGMGGFVAELMFYGYKLFDVPNYSFLDFGDWDVPGTKETCFHSICRK</sequence>
<accession>A0ACC0FY54</accession>
<name>A0ACC0FY54_9ERIC</name>
<reference evidence="1 2" key="1">
    <citation type="journal article" date="2022" name="Plant J.">
        <title>Chromosome-level genome of Camellia lanceoleosa provides a valuable resource for understanding genome evolution and self-incompatibility.</title>
        <authorList>
            <person name="Gong W."/>
            <person name="Xiao S."/>
            <person name="Wang L."/>
            <person name="Liao Z."/>
            <person name="Chang Y."/>
            <person name="Mo W."/>
            <person name="Hu G."/>
            <person name="Li W."/>
            <person name="Zhao G."/>
            <person name="Zhu H."/>
            <person name="Hu X."/>
            <person name="Ji K."/>
            <person name="Xiang X."/>
            <person name="Song Q."/>
            <person name="Yuan D."/>
            <person name="Jin S."/>
            <person name="Zhang L."/>
        </authorList>
    </citation>
    <scope>NUCLEOTIDE SEQUENCE [LARGE SCALE GENOMIC DNA]</scope>
    <source>
        <strain evidence="1">SQ_2022a</strain>
    </source>
</reference>
<evidence type="ECO:0000313" key="2">
    <source>
        <dbReference type="Proteomes" id="UP001060215"/>
    </source>
</evidence>
<dbReference type="Proteomes" id="UP001060215">
    <property type="component" value="Chromosome 12"/>
</dbReference>
<proteinExistence type="predicted"/>
<keyword evidence="2" id="KW-1185">Reference proteome</keyword>